<dbReference type="AlphaFoldDB" id="A0AA36CL37"/>
<protein>
    <submittedName>
        <fullName evidence="1">Uncharacterized protein</fullName>
    </submittedName>
</protein>
<accession>A0AA36CL37</accession>
<evidence type="ECO:0000313" key="2">
    <source>
        <dbReference type="Proteomes" id="UP001177023"/>
    </source>
</evidence>
<dbReference type="Proteomes" id="UP001177023">
    <property type="component" value="Unassembled WGS sequence"/>
</dbReference>
<evidence type="ECO:0000313" key="1">
    <source>
        <dbReference type="EMBL" id="CAJ0570211.1"/>
    </source>
</evidence>
<keyword evidence="2" id="KW-1185">Reference proteome</keyword>
<comment type="caution">
    <text evidence="1">The sequence shown here is derived from an EMBL/GenBank/DDBJ whole genome shotgun (WGS) entry which is preliminary data.</text>
</comment>
<reference evidence="1" key="1">
    <citation type="submission" date="2023-06" db="EMBL/GenBank/DDBJ databases">
        <authorList>
            <person name="Delattre M."/>
        </authorList>
    </citation>
    <scope>NUCLEOTIDE SEQUENCE</scope>
    <source>
        <strain evidence="1">AF72</strain>
    </source>
</reference>
<proteinExistence type="predicted"/>
<organism evidence="1 2">
    <name type="scientific">Mesorhabditis spiculigera</name>
    <dbReference type="NCBI Taxonomy" id="96644"/>
    <lineage>
        <taxon>Eukaryota</taxon>
        <taxon>Metazoa</taxon>
        <taxon>Ecdysozoa</taxon>
        <taxon>Nematoda</taxon>
        <taxon>Chromadorea</taxon>
        <taxon>Rhabditida</taxon>
        <taxon>Rhabditina</taxon>
        <taxon>Rhabditomorpha</taxon>
        <taxon>Rhabditoidea</taxon>
        <taxon>Rhabditidae</taxon>
        <taxon>Mesorhabditinae</taxon>
        <taxon>Mesorhabditis</taxon>
    </lineage>
</organism>
<feature type="non-terminal residue" evidence="1">
    <location>
        <position position="141"/>
    </location>
</feature>
<gene>
    <name evidence="1" type="ORF">MSPICULIGERA_LOCUS8655</name>
</gene>
<sequence length="141" mass="16656">MISKSTGLNPYFPTYDNWPVALWEEHDWDKDVMRTTCNLTFLSPGYQKGCAQFDKYYAKKGKDRMYVKIRLTLENGKFKTVCLRPFGKSRLQYQKVVGDLYLMSHLKAPYCSFGYKIKEDNGPWEKKWETCSDEDCKWEAS</sequence>
<dbReference type="EMBL" id="CATQJA010002272">
    <property type="protein sequence ID" value="CAJ0570211.1"/>
    <property type="molecule type" value="Genomic_DNA"/>
</dbReference>
<name>A0AA36CL37_9BILA</name>